<gene>
    <name evidence="2" type="ORF">SVUK_LOCUS12153</name>
</gene>
<organism evidence="2 3">
    <name type="scientific">Strongylus vulgaris</name>
    <name type="common">Blood worm</name>
    <dbReference type="NCBI Taxonomy" id="40348"/>
    <lineage>
        <taxon>Eukaryota</taxon>
        <taxon>Metazoa</taxon>
        <taxon>Ecdysozoa</taxon>
        <taxon>Nematoda</taxon>
        <taxon>Chromadorea</taxon>
        <taxon>Rhabditida</taxon>
        <taxon>Rhabditina</taxon>
        <taxon>Rhabditomorpha</taxon>
        <taxon>Strongyloidea</taxon>
        <taxon>Strongylidae</taxon>
        <taxon>Strongylus</taxon>
    </lineage>
</organism>
<dbReference type="Proteomes" id="UP000270094">
    <property type="component" value="Unassembled WGS sequence"/>
</dbReference>
<evidence type="ECO:0000313" key="2">
    <source>
        <dbReference type="EMBL" id="VDM77155.1"/>
    </source>
</evidence>
<feature type="domain" description="Ferlin B-domain" evidence="1">
    <location>
        <begin position="1"/>
        <end position="66"/>
    </location>
</feature>
<feature type="non-terminal residue" evidence="2">
    <location>
        <position position="92"/>
    </location>
</feature>
<proteinExistence type="predicted"/>
<keyword evidence="3" id="KW-1185">Reference proteome</keyword>
<sequence length="92" mass="10782">MLATGRVVGYCKIPAEEIYFSENDALCGEWCGQIRAIPMKWPTAADRKSRKEDFPAVIHVKMWFGRRGFDWSWRDAIRPAEVKAYFEVFSYQ</sequence>
<name>A0A3P7L334_STRVU</name>
<dbReference type="EMBL" id="UYYB01098558">
    <property type="protein sequence ID" value="VDM77155.1"/>
    <property type="molecule type" value="Genomic_DNA"/>
</dbReference>
<accession>A0A3P7L334</accession>
<dbReference type="Pfam" id="PF08150">
    <property type="entry name" value="FerB"/>
    <property type="match status" value="1"/>
</dbReference>
<protein>
    <recommendedName>
        <fullName evidence="1">Ferlin B-domain domain-containing protein</fullName>
    </recommendedName>
</protein>
<dbReference type="GO" id="GO:0016020">
    <property type="term" value="C:membrane"/>
    <property type="evidence" value="ECO:0007669"/>
    <property type="project" value="InterPro"/>
</dbReference>
<evidence type="ECO:0000313" key="3">
    <source>
        <dbReference type="Proteomes" id="UP000270094"/>
    </source>
</evidence>
<dbReference type="AlphaFoldDB" id="A0A3P7L334"/>
<reference evidence="2 3" key="1">
    <citation type="submission" date="2018-11" db="EMBL/GenBank/DDBJ databases">
        <authorList>
            <consortium name="Pathogen Informatics"/>
        </authorList>
    </citation>
    <scope>NUCLEOTIDE SEQUENCE [LARGE SCALE GENOMIC DNA]</scope>
</reference>
<dbReference type="InterPro" id="IPR012561">
    <property type="entry name" value="Ferlin_B-domain"/>
</dbReference>
<dbReference type="SMART" id="SM01201">
    <property type="entry name" value="FerB"/>
    <property type="match status" value="1"/>
</dbReference>
<evidence type="ECO:0000259" key="1">
    <source>
        <dbReference type="SMART" id="SM01201"/>
    </source>
</evidence>
<dbReference type="OrthoDB" id="5855768at2759"/>